<dbReference type="PANTHER" id="PTHR32387">
    <property type="entry name" value="WU:FJ29H11"/>
    <property type="match status" value="1"/>
</dbReference>
<dbReference type="InterPro" id="IPR036890">
    <property type="entry name" value="HATPase_C_sf"/>
</dbReference>
<feature type="domain" description="Sacsin/Nov" evidence="1">
    <location>
        <begin position="40"/>
        <end position="139"/>
    </location>
</feature>
<evidence type="ECO:0000313" key="3">
    <source>
        <dbReference type="Proteomes" id="UP001058974"/>
    </source>
</evidence>
<dbReference type="PANTHER" id="PTHR32387:SF3">
    <property type="entry name" value="ATP_DNA BINDING PROTEIN"/>
    <property type="match status" value="1"/>
</dbReference>
<dbReference type="NCBIfam" id="NF047352">
    <property type="entry name" value="P_loop_sacsin"/>
    <property type="match status" value="1"/>
</dbReference>
<dbReference type="Proteomes" id="UP001058974">
    <property type="component" value="Chromosome 4"/>
</dbReference>
<gene>
    <name evidence="2" type="ORF">KIW84_046105</name>
</gene>
<name>A0A9D4XKZ2_PEA</name>
<dbReference type="Gramene" id="Psat04G0610500-T1">
    <property type="protein sequence ID" value="KAI5422954.1"/>
    <property type="gene ID" value="KIW84_046105"/>
</dbReference>
<dbReference type="Gene3D" id="3.30.565.10">
    <property type="entry name" value="Histidine kinase-like ATPase, C-terminal domain"/>
    <property type="match status" value="1"/>
</dbReference>
<keyword evidence="3" id="KW-1185">Reference proteome</keyword>
<reference evidence="2 3" key="1">
    <citation type="journal article" date="2022" name="Nat. Genet.">
        <title>Improved pea reference genome and pan-genome highlight genomic features and evolutionary characteristics.</title>
        <authorList>
            <person name="Yang T."/>
            <person name="Liu R."/>
            <person name="Luo Y."/>
            <person name="Hu S."/>
            <person name="Wang D."/>
            <person name="Wang C."/>
            <person name="Pandey M.K."/>
            <person name="Ge S."/>
            <person name="Xu Q."/>
            <person name="Li N."/>
            <person name="Li G."/>
            <person name="Huang Y."/>
            <person name="Saxena R.K."/>
            <person name="Ji Y."/>
            <person name="Li M."/>
            <person name="Yan X."/>
            <person name="He Y."/>
            <person name="Liu Y."/>
            <person name="Wang X."/>
            <person name="Xiang C."/>
            <person name="Varshney R.K."/>
            <person name="Ding H."/>
            <person name="Gao S."/>
            <person name="Zong X."/>
        </authorList>
    </citation>
    <scope>NUCLEOTIDE SEQUENCE [LARGE SCALE GENOMIC DNA]</scope>
    <source>
        <strain evidence="2 3">cv. Zhongwan 6</strain>
    </source>
</reference>
<evidence type="ECO:0000313" key="2">
    <source>
        <dbReference type="EMBL" id="KAI5422954.1"/>
    </source>
</evidence>
<accession>A0A9D4XKZ2</accession>
<sequence>MYSPKEHIEEIRRVKYCAARRPYLSHRSLKATTTRLNSKDSRFIFELIQNAEDNQYDEAVNPTLEFVMTSDDITATGAQATLLVFNNENGFSPTNIDSICDIHLSTKKGNRNTSYIGDKGVGFKSVFRVTPTPYLFSSGYQIRFNKEPCTNCHCGYIVPEWVENNTILDDINKIYGQDSLPTTIIVLPLMKPNKVAYVEQVISNIHPEVLMFLTKIRHLSVRIVTNETLGDTVYTVSVSPKINFRTMESMNAESYTLHLSADKESSYSVWRQKFPIMSENAVVGRKADVEEQEWDVTLAFPNQDWPRYSDGLYAYFPTDMLTNFPFIIQADFITAPSRETILLDKEWNQGILECVPAAFMDAFKTLIIGLDGSTSSLARILGSLPFENSPFRRFPYLGEKIVAKLFSENIVPIETYTEQQQFCKPGEVSRLLPEFWNILTKARDEGVNLPNLSSHDGRKILSSSFDKSEYDQVLNSLGLKYVNVDWYAACIKNSNLVHTVSEDLYLELLFFIVKNWLSMFKDSNIKSIPLIKYVASDETQSSFSIHECTQNLTDAKRVVITHPTESKARNWMMFWNNKFSGNCFFMPESTQKAISHFISKYILMVWLEVEVYVTRMNVDTFANTIFSYIKKDSTKLIITYTSFLDDAFTENYLSERGSQNLCQMHFLLLVKFIKYHTNQCLPLNEFVYNIKNVPWLITSCGLRSLEESVLAGADWQVASEISKIPFIDSSYYGDLIYEYKEELKLLGVKVGLSGNHDIVIKHLKSPYNLTSLTAEAVFLMMQYIRFLNDPSKLLDSLKGTSCLKTNLGFKIPSECFLSEQLWGCFVDGFNDFPVIDRIFYGEEIFSYKDELRQIGVVVDLNES</sequence>
<proteinExistence type="predicted"/>
<dbReference type="EMBL" id="JAMSHJ010000004">
    <property type="protein sequence ID" value="KAI5422954.1"/>
    <property type="molecule type" value="Genomic_DNA"/>
</dbReference>
<dbReference type="OrthoDB" id="1262810at2759"/>
<comment type="caution">
    <text evidence="2">The sequence shown here is derived from an EMBL/GenBank/DDBJ whole genome shotgun (WGS) entry which is preliminary data.</text>
</comment>
<dbReference type="SUPFAM" id="SSF55874">
    <property type="entry name" value="ATPase domain of HSP90 chaperone/DNA topoisomerase II/histidine kinase"/>
    <property type="match status" value="1"/>
</dbReference>
<dbReference type="AlphaFoldDB" id="A0A9D4XKZ2"/>
<dbReference type="InterPro" id="IPR058210">
    <property type="entry name" value="SACS/Nov_dom"/>
</dbReference>
<dbReference type="Pfam" id="PF25794">
    <property type="entry name" value="SACS"/>
    <property type="match status" value="1"/>
</dbReference>
<organism evidence="2 3">
    <name type="scientific">Pisum sativum</name>
    <name type="common">Garden pea</name>
    <name type="synonym">Lathyrus oleraceus</name>
    <dbReference type="NCBI Taxonomy" id="3888"/>
    <lineage>
        <taxon>Eukaryota</taxon>
        <taxon>Viridiplantae</taxon>
        <taxon>Streptophyta</taxon>
        <taxon>Embryophyta</taxon>
        <taxon>Tracheophyta</taxon>
        <taxon>Spermatophyta</taxon>
        <taxon>Magnoliopsida</taxon>
        <taxon>eudicotyledons</taxon>
        <taxon>Gunneridae</taxon>
        <taxon>Pentapetalae</taxon>
        <taxon>rosids</taxon>
        <taxon>fabids</taxon>
        <taxon>Fabales</taxon>
        <taxon>Fabaceae</taxon>
        <taxon>Papilionoideae</taxon>
        <taxon>50 kb inversion clade</taxon>
        <taxon>NPAAA clade</taxon>
        <taxon>Hologalegina</taxon>
        <taxon>IRL clade</taxon>
        <taxon>Fabeae</taxon>
        <taxon>Lathyrus</taxon>
    </lineage>
</organism>
<protein>
    <recommendedName>
        <fullName evidence="1">Sacsin/Nov domain-containing protein</fullName>
    </recommendedName>
</protein>
<evidence type="ECO:0000259" key="1">
    <source>
        <dbReference type="Pfam" id="PF25794"/>
    </source>
</evidence>
<dbReference type="InterPro" id="IPR052957">
    <property type="entry name" value="Auxin_embryo_med"/>
</dbReference>